<dbReference type="InterPro" id="IPR002514">
    <property type="entry name" value="Transposase_8"/>
</dbReference>
<dbReference type="Gene3D" id="1.10.10.10">
    <property type="entry name" value="Winged helix-like DNA-binding domain superfamily/Winged helix DNA-binding domain"/>
    <property type="match status" value="1"/>
</dbReference>
<dbReference type="PANTHER" id="PTHR33795">
    <property type="entry name" value="INSERTION ELEMENT IS150 PROTEIN INSJ"/>
    <property type="match status" value="1"/>
</dbReference>
<dbReference type="SUPFAM" id="SSF48295">
    <property type="entry name" value="TrpR-like"/>
    <property type="match status" value="3"/>
</dbReference>
<dbReference type="PANTHER" id="PTHR33795:SF1">
    <property type="entry name" value="INSERTION ELEMENT IS150 PROTEIN INSJ"/>
    <property type="match status" value="1"/>
</dbReference>
<dbReference type="GO" id="GO:0004803">
    <property type="term" value="F:transposase activity"/>
    <property type="evidence" value="ECO:0007669"/>
    <property type="project" value="InterPro"/>
</dbReference>
<keyword evidence="4" id="KW-1185">Reference proteome</keyword>
<dbReference type="RefSeq" id="WP_025025383.1">
    <property type="nucleotide sequence ID" value="NZ_AZDZ01000010.1"/>
</dbReference>
<comment type="similarity">
    <text evidence="1">Belongs to the IS150/IS1296 orfA family.</text>
</comment>
<protein>
    <submittedName>
        <fullName evidence="3">Transposase</fullName>
    </submittedName>
</protein>
<evidence type="ECO:0000313" key="4">
    <source>
        <dbReference type="Proteomes" id="UP000051248"/>
    </source>
</evidence>
<dbReference type="eggNOG" id="COG2963">
    <property type="taxonomic scope" value="Bacteria"/>
</dbReference>
<dbReference type="Proteomes" id="UP000051248">
    <property type="component" value="Unassembled WGS sequence"/>
</dbReference>
<organism evidence="3 4">
    <name type="scientific">Companilactobacillus nodensis DSM 19682 = JCM 14932 = NBRC 107160</name>
    <dbReference type="NCBI Taxonomy" id="1423775"/>
    <lineage>
        <taxon>Bacteria</taxon>
        <taxon>Bacillati</taxon>
        <taxon>Bacillota</taxon>
        <taxon>Bacilli</taxon>
        <taxon>Lactobacillales</taxon>
        <taxon>Lactobacillaceae</taxon>
        <taxon>Companilactobacillus</taxon>
    </lineage>
</organism>
<dbReference type="PATRIC" id="fig|1423775.4.peg.298"/>
<dbReference type="Pfam" id="PF01527">
    <property type="entry name" value="HTH_Tnp_1"/>
    <property type="match status" value="1"/>
</dbReference>
<comment type="caution">
    <text evidence="3">The sequence shown here is derived from an EMBL/GenBank/DDBJ whole genome shotgun (WGS) entry which is preliminary data.</text>
</comment>
<dbReference type="GO" id="GO:0006313">
    <property type="term" value="P:DNA transposition"/>
    <property type="evidence" value="ECO:0007669"/>
    <property type="project" value="InterPro"/>
</dbReference>
<evidence type="ECO:0000256" key="1">
    <source>
        <dbReference type="ARBA" id="ARBA00038232"/>
    </source>
</evidence>
<gene>
    <name evidence="3" type="ORF">FD03_GL000291</name>
</gene>
<dbReference type="InterPro" id="IPR052057">
    <property type="entry name" value="IS150/IS1296_orfA-like"/>
</dbReference>
<dbReference type="InterPro" id="IPR010921">
    <property type="entry name" value="Trp_repressor/repl_initiator"/>
</dbReference>
<dbReference type="AlphaFoldDB" id="A0A0R1KG46"/>
<dbReference type="InterPro" id="IPR036388">
    <property type="entry name" value="WH-like_DNA-bd_sf"/>
</dbReference>
<proteinExistence type="inferred from homology"/>
<reference evidence="3 4" key="1">
    <citation type="journal article" date="2015" name="Genome Announc.">
        <title>Expanding the biotechnology potential of lactobacilli through comparative genomics of 213 strains and associated genera.</title>
        <authorList>
            <person name="Sun Z."/>
            <person name="Harris H.M."/>
            <person name="McCann A."/>
            <person name="Guo C."/>
            <person name="Argimon S."/>
            <person name="Zhang W."/>
            <person name="Yang X."/>
            <person name="Jeffery I.B."/>
            <person name="Cooney J.C."/>
            <person name="Kagawa T.F."/>
            <person name="Liu W."/>
            <person name="Song Y."/>
            <person name="Salvetti E."/>
            <person name="Wrobel A."/>
            <person name="Rasinkangas P."/>
            <person name="Parkhill J."/>
            <person name="Rea M.C."/>
            <person name="O'Sullivan O."/>
            <person name="Ritari J."/>
            <person name="Douillard F.P."/>
            <person name="Paul Ross R."/>
            <person name="Yang R."/>
            <person name="Briner A.E."/>
            <person name="Felis G.E."/>
            <person name="de Vos W.M."/>
            <person name="Barrangou R."/>
            <person name="Klaenhammer T.R."/>
            <person name="Caufield P.W."/>
            <person name="Cui Y."/>
            <person name="Zhang H."/>
            <person name="O'Toole P.W."/>
        </authorList>
    </citation>
    <scope>NUCLEOTIDE SEQUENCE [LARGE SCALE GENOMIC DNA]</scope>
    <source>
        <strain evidence="3 4">DSM 19682</strain>
    </source>
</reference>
<accession>A0A0R1KG46</accession>
<name>A0A0R1KG46_9LACO</name>
<sequence>MRSYRKYSLSEKLNILRMIDKNNSVESIARDLEINRNVIWQWKSLYDAEGIKGLEKKSKNNKYSKEFKLSVIREHIDNGISFPKLTAKYNLRSSGMVANWFRDYTIGKKFYPNRNQRNQVVKDGRKTTKVERIEIAQWAIANDHAYNEAADKFKVSYQQVYTWVRKLEKAGPDSLSDRRGKSKEAPLTELELAKLEIKRLKSENKHLELDNVLSKKLMEIQRRGK</sequence>
<dbReference type="GO" id="GO:0043565">
    <property type="term" value="F:sequence-specific DNA binding"/>
    <property type="evidence" value="ECO:0007669"/>
    <property type="project" value="InterPro"/>
</dbReference>
<evidence type="ECO:0000259" key="2">
    <source>
        <dbReference type="Pfam" id="PF13518"/>
    </source>
</evidence>
<dbReference type="InterPro" id="IPR055247">
    <property type="entry name" value="InsJ-like_HTH"/>
</dbReference>
<dbReference type="STRING" id="1423775.FD03_GL000291"/>
<dbReference type="EMBL" id="AZDZ01000010">
    <property type="protein sequence ID" value="KRK79881.1"/>
    <property type="molecule type" value="Genomic_DNA"/>
</dbReference>
<dbReference type="Pfam" id="PF13518">
    <property type="entry name" value="HTH_28"/>
    <property type="match status" value="1"/>
</dbReference>
<evidence type="ECO:0000313" key="3">
    <source>
        <dbReference type="EMBL" id="KRK79881.1"/>
    </source>
</evidence>
<feature type="domain" description="Insertion element IS150 protein InsJ-like helix-turn-helix" evidence="2">
    <location>
        <begin position="131"/>
        <end position="183"/>
    </location>
</feature>